<feature type="transmembrane region" description="Helical" evidence="1">
    <location>
        <begin position="174"/>
        <end position="193"/>
    </location>
</feature>
<feature type="transmembrane region" description="Helical" evidence="1">
    <location>
        <begin position="15"/>
        <end position="34"/>
    </location>
</feature>
<gene>
    <name evidence="2" type="ORF">SAMN04487824_10951</name>
</gene>
<evidence type="ECO:0000256" key="1">
    <source>
        <dbReference type="SAM" id="Phobius"/>
    </source>
</evidence>
<dbReference type="PANTHER" id="PTHR37314:SF4">
    <property type="entry name" value="UPF0700 TRANSMEMBRANE PROTEIN YOAK"/>
    <property type="match status" value="1"/>
</dbReference>
<dbReference type="RefSeq" id="WP_090846332.1">
    <property type="nucleotide sequence ID" value="NZ_FMZL01000009.1"/>
</dbReference>
<proteinExistence type="predicted"/>
<dbReference type="PANTHER" id="PTHR37314">
    <property type="entry name" value="SLR0142 PROTEIN"/>
    <property type="match status" value="1"/>
</dbReference>
<keyword evidence="1" id="KW-0812">Transmembrane</keyword>
<reference evidence="3" key="1">
    <citation type="submission" date="2016-10" db="EMBL/GenBank/DDBJ databases">
        <authorList>
            <person name="Varghese N."/>
            <person name="Submissions S."/>
        </authorList>
    </citation>
    <scope>NUCLEOTIDE SEQUENCE [LARGE SCALE GENOMIC DNA]</scope>
    <source>
        <strain evidence="3">DSM 22619</strain>
    </source>
</reference>
<feature type="transmembrane region" description="Helical" evidence="1">
    <location>
        <begin position="199"/>
        <end position="217"/>
    </location>
</feature>
<keyword evidence="3" id="KW-1185">Reference proteome</keyword>
<dbReference type="AlphaFoldDB" id="A0A1G6KQ25"/>
<protein>
    <submittedName>
        <fullName evidence="2">Uncharacterized membrane protein YoaK, UPF0700 family</fullName>
    </submittedName>
</protein>
<accession>A0A1G6KQ25</accession>
<organism evidence="2 3">
    <name type="scientific">Parafannyhessea umbonata</name>
    <dbReference type="NCBI Taxonomy" id="604330"/>
    <lineage>
        <taxon>Bacteria</taxon>
        <taxon>Bacillati</taxon>
        <taxon>Actinomycetota</taxon>
        <taxon>Coriobacteriia</taxon>
        <taxon>Coriobacteriales</taxon>
        <taxon>Atopobiaceae</taxon>
        <taxon>Parafannyhessea</taxon>
    </lineage>
</organism>
<dbReference type="EMBL" id="FMZL01000009">
    <property type="protein sequence ID" value="SDC33160.1"/>
    <property type="molecule type" value="Genomic_DNA"/>
</dbReference>
<dbReference type="InterPro" id="IPR010699">
    <property type="entry name" value="DUF1275"/>
</dbReference>
<sequence>MNLLRKRASQTSESVWLAMVLACSGGLMDAYSFLGRDKVFANAQTGNLLLLGVNISTGAWQNVPHYLCPIVGFAAGCAIAHEIRLHKGRGMHWRQIVVAVEAILLVAVSLMPGSVNLVANSLTSLACGMQVQAFRKLHGRPFATTMCIGNLRSGTQAFVSYVHGHRRRDLRTAFLYYLVILTFVCGAILGNFLLGAFSLHAIMASSLFLLVAFALMFEDREHERPAEQTQAR</sequence>
<dbReference type="STRING" id="604330.SAMN04489857_1158"/>
<name>A0A1G6KQ25_9ACTN</name>
<keyword evidence="1" id="KW-1133">Transmembrane helix</keyword>
<feature type="transmembrane region" description="Helical" evidence="1">
    <location>
        <begin position="93"/>
        <end position="111"/>
    </location>
</feature>
<evidence type="ECO:0000313" key="2">
    <source>
        <dbReference type="EMBL" id="SDC33160.1"/>
    </source>
</evidence>
<keyword evidence="1" id="KW-0472">Membrane</keyword>
<dbReference type="Proteomes" id="UP000198528">
    <property type="component" value="Unassembled WGS sequence"/>
</dbReference>
<evidence type="ECO:0000313" key="3">
    <source>
        <dbReference type="Proteomes" id="UP000198528"/>
    </source>
</evidence>
<dbReference type="Pfam" id="PF06912">
    <property type="entry name" value="DUF1275"/>
    <property type="match status" value="1"/>
</dbReference>